<dbReference type="PRINTS" id="PR00690">
    <property type="entry name" value="ADHESNFAMILY"/>
</dbReference>
<dbReference type="PRINTS" id="PR00691">
    <property type="entry name" value="ADHESINB"/>
</dbReference>
<evidence type="ECO:0000256" key="2">
    <source>
        <dbReference type="ARBA" id="ARBA00022448"/>
    </source>
</evidence>
<dbReference type="GO" id="GO:0030313">
    <property type="term" value="C:cell envelope"/>
    <property type="evidence" value="ECO:0007669"/>
    <property type="project" value="UniProtKB-SubCell"/>
</dbReference>
<dbReference type="Proteomes" id="UP000062645">
    <property type="component" value="Chromosome"/>
</dbReference>
<dbReference type="Gene3D" id="3.40.50.1980">
    <property type="entry name" value="Nitrogenase molybdenum iron protein domain"/>
    <property type="match status" value="2"/>
</dbReference>
<dbReference type="PANTHER" id="PTHR42953">
    <property type="entry name" value="HIGH-AFFINITY ZINC UPTAKE SYSTEM PROTEIN ZNUA-RELATED"/>
    <property type="match status" value="1"/>
</dbReference>
<dbReference type="PANTHER" id="PTHR42953:SF1">
    <property type="entry name" value="METAL-BINDING PROTEIN HI_0362-RELATED"/>
    <property type="match status" value="1"/>
</dbReference>
<evidence type="ECO:0000256" key="4">
    <source>
        <dbReference type="ARBA" id="ARBA00022729"/>
    </source>
</evidence>
<dbReference type="SUPFAM" id="SSF53807">
    <property type="entry name" value="Helical backbone' metal receptor"/>
    <property type="match status" value="1"/>
</dbReference>
<dbReference type="GO" id="GO:0046872">
    <property type="term" value="F:metal ion binding"/>
    <property type="evidence" value="ECO:0007669"/>
    <property type="project" value="UniProtKB-KW"/>
</dbReference>
<keyword evidence="2 5" id="KW-0813">Transport</keyword>
<comment type="similarity">
    <text evidence="5">Belongs to the bacterial solute-binding protein 9 family.</text>
</comment>
<dbReference type="GO" id="GO:0007155">
    <property type="term" value="P:cell adhesion"/>
    <property type="evidence" value="ECO:0007669"/>
    <property type="project" value="InterPro"/>
</dbReference>
<dbReference type="GO" id="GO:0030001">
    <property type="term" value="P:metal ion transport"/>
    <property type="evidence" value="ECO:0007669"/>
    <property type="project" value="InterPro"/>
</dbReference>
<dbReference type="STRING" id="224013.ACX27_29315"/>
<dbReference type="InterPro" id="IPR050492">
    <property type="entry name" value="Bact_metal-bind_prot9"/>
</dbReference>
<dbReference type="EMBL" id="CP012036">
    <property type="protein sequence ID" value="ALF56595.1"/>
    <property type="molecule type" value="Genomic_DNA"/>
</dbReference>
<evidence type="ECO:0000256" key="3">
    <source>
        <dbReference type="ARBA" id="ARBA00022723"/>
    </source>
</evidence>
<evidence type="ECO:0000256" key="5">
    <source>
        <dbReference type="RuleBase" id="RU003512"/>
    </source>
</evidence>
<dbReference type="PATRIC" id="fig|224013.5.peg.7010"/>
<comment type="subcellular location">
    <subcellularLocation>
        <location evidence="1">Cell envelope</location>
    </subcellularLocation>
</comment>
<keyword evidence="7" id="KW-1185">Reference proteome</keyword>
<accession>A0A0M4T7B2</accession>
<dbReference type="Pfam" id="PF01297">
    <property type="entry name" value="ZnuA"/>
    <property type="match status" value="1"/>
</dbReference>
<dbReference type="KEGG" id="npz:ACX27_29315"/>
<dbReference type="AlphaFoldDB" id="A0A0M4T7B2"/>
<protein>
    <submittedName>
        <fullName evidence="6">ABC transporter substrate-binding protein</fullName>
    </submittedName>
</protein>
<dbReference type="PROSITE" id="PS51257">
    <property type="entry name" value="PROKAR_LIPOPROTEIN"/>
    <property type="match status" value="1"/>
</dbReference>
<evidence type="ECO:0000313" key="6">
    <source>
        <dbReference type="EMBL" id="ALF56595.1"/>
    </source>
</evidence>
<proteinExistence type="inferred from homology"/>
<name>A0A0M4T7B2_9NOSO</name>
<sequence length="330" mass="36670">MMLNKLLFNTLLRAAWVTFLIGLVGCTRQATNTSFTQTTTADESLPKVVATTSILCDLIKQVAENTVNLACLIPPGTDPHNYQPKTADRETIDQANLIFYNGYNFEPGLIRIIKSTSNTTPKIAVSQLAVPKPQRFIEDGKRVIDPHIWHNPKNGIKMLEVISNNLKKLEPDNAEIYNQNTKQIKSELTQLDGWIKTRIASIPSDKRELVISHNALAYYAKAYGITLVGVLAGINPENQPTERQLNSLVKEIQQAKVPTVFADKNINKNLIQSLAQAAEVKVSERELYTDGLGDTNSDANSYQKMLEANTRTIVEALGGTYLIFEQKASK</sequence>
<dbReference type="InterPro" id="IPR006129">
    <property type="entry name" value="AdhesinB"/>
</dbReference>
<gene>
    <name evidence="6" type="ORF">ACX27_29315</name>
</gene>
<keyword evidence="4" id="KW-0732">Signal</keyword>
<reference evidence="7" key="1">
    <citation type="submission" date="2015-07" db="EMBL/GenBank/DDBJ databases">
        <title>Genome Of Nitrogen-Fixing Cyanobacterium Nostoc piscinale CENA21 From Solimoes/Amazon River Floodplain Sediments And Comparative Genomics To Uncover Biosynthetic Natural Products Potential.</title>
        <authorList>
            <person name="Leao T.F."/>
            <person name="Leao P.N."/>
            <person name="Guimaraes P.I."/>
            <person name="de Melo A.G.C."/>
            <person name="Ramos R.T.J."/>
            <person name="Silva A."/>
            <person name="Fiore M.F."/>
            <person name="Schneider M.P.C."/>
        </authorList>
    </citation>
    <scope>NUCLEOTIDE SEQUENCE [LARGE SCALE GENOMIC DNA]</scope>
    <source>
        <strain evidence="7">CENA21</strain>
    </source>
</reference>
<organism evidence="6 7">
    <name type="scientific">Nostoc piscinale CENA21</name>
    <dbReference type="NCBI Taxonomy" id="224013"/>
    <lineage>
        <taxon>Bacteria</taxon>
        <taxon>Bacillati</taxon>
        <taxon>Cyanobacteriota</taxon>
        <taxon>Cyanophyceae</taxon>
        <taxon>Nostocales</taxon>
        <taxon>Nostocaceae</taxon>
        <taxon>Nostoc</taxon>
    </lineage>
</organism>
<evidence type="ECO:0000313" key="7">
    <source>
        <dbReference type="Proteomes" id="UP000062645"/>
    </source>
</evidence>
<dbReference type="InterPro" id="IPR006128">
    <property type="entry name" value="Lipoprotein_PsaA-like"/>
</dbReference>
<reference evidence="6 7" key="2">
    <citation type="journal article" date="2016" name="Genome Announc.">
        <title>Draft Genome Sequence of the N2-Fixing Cyanobacterium Nostoc piscinale CENA21, Isolated from the Brazilian Amazon Floodplain.</title>
        <authorList>
            <person name="Leao T."/>
            <person name="Guimaraes P.I."/>
            <person name="de Melo A.G."/>
            <person name="Ramos R.T."/>
            <person name="Leao P.N."/>
            <person name="Silva A."/>
            <person name="Fiore M.F."/>
            <person name="Schneider M.P."/>
        </authorList>
    </citation>
    <scope>NUCLEOTIDE SEQUENCE [LARGE SCALE GENOMIC DNA]</scope>
    <source>
        <strain evidence="6 7">CENA21</strain>
    </source>
</reference>
<evidence type="ECO:0000256" key="1">
    <source>
        <dbReference type="ARBA" id="ARBA00004196"/>
    </source>
</evidence>
<keyword evidence="3" id="KW-0479">Metal-binding</keyword>
<dbReference type="InterPro" id="IPR006127">
    <property type="entry name" value="ZnuA-like"/>
</dbReference>